<gene>
    <name evidence="1" type="ORF">UX88_C0017G0009</name>
</gene>
<evidence type="ECO:0000313" key="1">
    <source>
        <dbReference type="EMBL" id="KKU64109.1"/>
    </source>
</evidence>
<comment type="caution">
    <text evidence="1">The sequence shown here is derived from an EMBL/GenBank/DDBJ whole genome shotgun (WGS) entry which is preliminary data.</text>
</comment>
<reference evidence="1 2" key="1">
    <citation type="journal article" date="2015" name="Nature">
        <title>rRNA introns, odd ribosomes, and small enigmatic genomes across a large radiation of phyla.</title>
        <authorList>
            <person name="Brown C.T."/>
            <person name="Hug L.A."/>
            <person name="Thomas B.C."/>
            <person name="Sharon I."/>
            <person name="Castelle C.J."/>
            <person name="Singh A."/>
            <person name="Wilkins M.J."/>
            <person name="Williams K.H."/>
            <person name="Banfield J.F."/>
        </authorList>
    </citation>
    <scope>NUCLEOTIDE SEQUENCE [LARGE SCALE GENOMIC DNA]</scope>
</reference>
<dbReference type="AlphaFoldDB" id="A0A0G1S3R9"/>
<dbReference type="Proteomes" id="UP000034501">
    <property type="component" value="Unassembled WGS sequence"/>
</dbReference>
<dbReference type="InterPro" id="IPR011990">
    <property type="entry name" value="TPR-like_helical_dom_sf"/>
</dbReference>
<name>A0A0G1S3R9_9BACT</name>
<proteinExistence type="predicted"/>
<dbReference type="EMBL" id="LCNW01000017">
    <property type="protein sequence ID" value="KKU64109.1"/>
    <property type="molecule type" value="Genomic_DNA"/>
</dbReference>
<protein>
    <submittedName>
        <fullName evidence="1">Uncharacterized protein</fullName>
    </submittedName>
</protein>
<dbReference type="SUPFAM" id="SSF48452">
    <property type="entry name" value="TPR-like"/>
    <property type="match status" value="1"/>
</dbReference>
<accession>A0A0G1S3R9</accession>
<evidence type="ECO:0000313" key="2">
    <source>
        <dbReference type="Proteomes" id="UP000034501"/>
    </source>
</evidence>
<sequence length="127" mass="14350">MAKSANQTKRVKKTSFKKQLIFLCSCCAVVLLLFVAGANLENFLDSKRVLGLKTQNQKYEQQLLKEQKLYWEDFLAKNPTYLDGWIELANIELALGNPEEAQLSLEKAKTISPNSSSVKALQEVLKN</sequence>
<organism evidence="1 2">
    <name type="scientific">Candidatus Woesebacteria bacterium GW2011_GWC2_47_16</name>
    <dbReference type="NCBI Taxonomy" id="1618590"/>
    <lineage>
        <taxon>Bacteria</taxon>
        <taxon>Candidatus Woeseibacteriota</taxon>
    </lineage>
</organism>
<dbReference type="Gene3D" id="1.25.40.10">
    <property type="entry name" value="Tetratricopeptide repeat domain"/>
    <property type="match status" value="1"/>
</dbReference>